<keyword evidence="10" id="KW-1185">Reference proteome</keyword>
<dbReference type="PIRSF" id="PIRSF016578">
    <property type="entry name" value="HsaA"/>
    <property type="match status" value="1"/>
</dbReference>
<evidence type="ECO:0000259" key="7">
    <source>
        <dbReference type="Pfam" id="PF02770"/>
    </source>
</evidence>
<name>A0ABS1TUE8_9BACI</name>
<protein>
    <submittedName>
        <fullName evidence="9">Acyl-CoA dehydrogenase family protein</fullName>
    </submittedName>
</protein>
<feature type="domain" description="Acyl-CoA dehydrogenase/oxidase C-terminal" evidence="6">
    <location>
        <begin position="228"/>
        <end position="376"/>
    </location>
</feature>
<evidence type="ECO:0000256" key="3">
    <source>
        <dbReference type="ARBA" id="ARBA00022630"/>
    </source>
</evidence>
<proteinExistence type="inferred from homology"/>
<dbReference type="Pfam" id="PF00441">
    <property type="entry name" value="Acyl-CoA_dh_1"/>
    <property type="match status" value="1"/>
</dbReference>
<dbReference type="InterPro" id="IPR006089">
    <property type="entry name" value="Acyl-CoA_DH_CS"/>
</dbReference>
<accession>A0ABS1TUE8</accession>
<comment type="similarity">
    <text evidence="2 5">Belongs to the acyl-CoA dehydrogenase family.</text>
</comment>
<sequence length="382" mass="42150">MIFELTEEQKMMQQMVRSFAEEMVKPHAAEIDETDEFPMDIFREAGKLGLLAINMPEKYGGSGADSTAAVIASIEIAKASAAVANIFSSVRHHLFCMYHYGNEEQKQKFIPAMAKGEIIGSFALSESGSGSDASSIKTQAKLDGDEYVINGSKMWITMGNVADFTIVFAVTDPDKGSKGISAFIVEKGTPGFTVGKRERKLGQKGNPVCELMFENVRVPKSCMLGEEGQGIKIALHSLDSGRIEVAALAVGLMQAALEESVNYAENRKQFGQKISSFQLIQAMISEMATDLDAATLLTYRAAYLKDQGKKFTREASMAKWFATEAVMKHTTNAIQIHGGYGYCKDYNVERYFRDAKLTQIFEGTNQIQQIVISREVLKQWAK</sequence>
<gene>
    <name evidence="9" type="ORF">JK635_22520</name>
</gene>
<dbReference type="InterPro" id="IPR009075">
    <property type="entry name" value="AcylCo_DH/oxidase_C"/>
</dbReference>
<dbReference type="PROSITE" id="PS00072">
    <property type="entry name" value="ACYL_COA_DH_1"/>
    <property type="match status" value="1"/>
</dbReference>
<reference evidence="9 10" key="1">
    <citation type="submission" date="2021-01" db="EMBL/GenBank/DDBJ databases">
        <title>Genome public.</title>
        <authorList>
            <person name="Liu C."/>
            <person name="Sun Q."/>
        </authorList>
    </citation>
    <scope>NUCLEOTIDE SEQUENCE [LARGE SCALE GENOMIC DNA]</scope>
    <source>
        <strain evidence="9 10">YIM B02564</strain>
    </source>
</reference>
<dbReference type="Gene3D" id="1.20.140.10">
    <property type="entry name" value="Butyryl-CoA Dehydrogenase, subunit A, domain 3"/>
    <property type="match status" value="1"/>
</dbReference>
<dbReference type="InterPro" id="IPR046373">
    <property type="entry name" value="Acyl-CoA_Oxase/DH_mid-dom_sf"/>
</dbReference>
<keyword evidence="5" id="KW-0560">Oxidoreductase</keyword>
<dbReference type="Gene3D" id="1.10.540.10">
    <property type="entry name" value="Acyl-CoA dehydrogenase/oxidase, N-terminal domain"/>
    <property type="match status" value="1"/>
</dbReference>
<feature type="domain" description="Acyl-CoA dehydrogenase/oxidase N-terminal" evidence="8">
    <location>
        <begin position="6"/>
        <end position="117"/>
    </location>
</feature>
<evidence type="ECO:0000256" key="5">
    <source>
        <dbReference type="RuleBase" id="RU362125"/>
    </source>
</evidence>
<keyword evidence="3 5" id="KW-0285">Flavoprotein</keyword>
<feature type="domain" description="Acyl-CoA oxidase/dehydrogenase middle" evidence="7">
    <location>
        <begin position="121"/>
        <end position="216"/>
    </location>
</feature>
<dbReference type="EMBL" id="JAESWB010000371">
    <property type="protein sequence ID" value="MBL4954937.1"/>
    <property type="molecule type" value="Genomic_DNA"/>
</dbReference>
<dbReference type="SUPFAM" id="SSF47203">
    <property type="entry name" value="Acyl-CoA dehydrogenase C-terminal domain-like"/>
    <property type="match status" value="1"/>
</dbReference>
<dbReference type="InterPro" id="IPR013786">
    <property type="entry name" value="AcylCoA_DH/ox_N"/>
</dbReference>
<dbReference type="InterPro" id="IPR037069">
    <property type="entry name" value="AcylCoA_DH/ox_N_sf"/>
</dbReference>
<dbReference type="Pfam" id="PF02771">
    <property type="entry name" value="Acyl-CoA_dh_N"/>
    <property type="match status" value="1"/>
</dbReference>
<evidence type="ECO:0000259" key="6">
    <source>
        <dbReference type="Pfam" id="PF00441"/>
    </source>
</evidence>
<comment type="cofactor">
    <cofactor evidence="1 5">
        <name>FAD</name>
        <dbReference type="ChEBI" id="CHEBI:57692"/>
    </cofactor>
</comment>
<evidence type="ECO:0000256" key="2">
    <source>
        <dbReference type="ARBA" id="ARBA00009347"/>
    </source>
</evidence>
<evidence type="ECO:0000313" key="9">
    <source>
        <dbReference type="EMBL" id="MBL4954937.1"/>
    </source>
</evidence>
<dbReference type="InterPro" id="IPR009100">
    <property type="entry name" value="AcylCoA_DH/oxidase_NM_dom_sf"/>
</dbReference>
<comment type="caution">
    <text evidence="9">The sequence shown here is derived from an EMBL/GenBank/DDBJ whole genome shotgun (WGS) entry which is preliminary data.</text>
</comment>
<organism evidence="9 10">
    <name type="scientific">Neobacillus paridis</name>
    <dbReference type="NCBI Taxonomy" id="2803862"/>
    <lineage>
        <taxon>Bacteria</taxon>
        <taxon>Bacillati</taxon>
        <taxon>Bacillota</taxon>
        <taxon>Bacilli</taxon>
        <taxon>Bacillales</taxon>
        <taxon>Bacillaceae</taxon>
        <taxon>Neobacillus</taxon>
    </lineage>
</organism>
<dbReference type="Proteomes" id="UP000623967">
    <property type="component" value="Unassembled WGS sequence"/>
</dbReference>
<dbReference type="PROSITE" id="PS00073">
    <property type="entry name" value="ACYL_COA_DH_2"/>
    <property type="match status" value="1"/>
</dbReference>
<dbReference type="InterPro" id="IPR006091">
    <property type="entry name" value="Acyl-CoA_Oxase/DH_mid-dom"/>
</dbReference>
<dbReference type="InterPro" id="IPR036250">
    <property type="entry name" value="AcylCo_DH-like_C"/>
</dbReference>
<evidence type="ECO:0000256" key="4">
    <source>
        <dbReference type="ARBA" id="ARBA00022827"/>
    </source>
</evidence>
<dbReference type="Gene3D" id="2.40.110.10">
    <property type="entry name" value="Butyryl-CoA Dehydrogenase, subunit A, domain 2"/>
    <property type="match status" value="1"/>
</dbReference>
<evidence type="ECO:0000256" key="1">
    <source>
        <dbReference type="ARBA" id="ARBA00001974"/>
    </source>
</evidence>
<dbReference type="SUPFAM" id="SSF56645">
    <property type="entry name" value="Acyl-CoA dehydrogenase NM domain-like"/>
    <property type="match status" value="1"/>
</dbReference>
<evidence type="ECO:0000259" key="8">
    <source>
        <dbReference type="Pfam" id="PF02771"/>
    </source>
</evidence>
<keyword evidence="4 5" id="KW-0274">FAD</keyword>
<dbReference type="Pfam" id="PF02770">
    <property type="entry name" value="Acyl-CoA_dh_M"/>
    <property type="match status" value="1"/>
</dbReference>
<dbReference type="PANTHER" id="PTHR43884:SF12">
    <property type="entry name" value="ISOVALERYL-COA DEHYDROGENASE, MITOCHONDRIAL-RELATED"/>
    <property type="match status" value="1"/>
</dbReference>
<dbReference type="RefSeq" id="WP_202656167.1">
    <property type="nucleotide sequence ID" value="NZ_JAESWB010000371.1"/>
</dbReference>
<dbReference type="PANTHER" id="PTHR43884">
    <property type="entry name" value="ACYL-COA DEHYDROGENASE"/>
    <property type="match status" value="1"/>
</dbReference>
<evidence type="ECO:0000313" key="10">
    <source>
        <dbReference type="Proteomes" id="UP000623967"/>
    </source>
</evidence>